<comment type="caution">
    <text evidence="2">The sequence shown here is derived from an EMBL/GenBank/DDBJ whole genome shotgun (WGS) entry which is preliminary data.</text>
</comment>
<keyword evidence="1" id="KW-0472">Membrane</keyword>
<evidence type="ECO:0000256" key="1">
    <source>
        <dbReference type="SAM" id="Phobius"/>
    </source>
</evidence>
<evidence type="ECO:0000313" key="2">
    <source>
        <dbReference type="EMBL" id="MER8935097.1"/>
    </source>
</evidence>
<dbReference type="NCBIfam" id="NF038216">
    <property type="entry name" value="ABZJ_00895_fam"/>
    <property type="match status" value="1"/>
</dbReference>
<dbReference type="Proteomes" id="UP001464387">
    <property type="component" value="Unassembled WGS sequence"/>
</dbReference>
<feature type="transmembrane region" description="Helical" evidence="1">
    <location>
        <begin position="46"/>
        <end position="64"/>
    </location>
</feature>
<feature type="transmembrane region" description="Helical" evidence="1">
    <location>
        <begin position="12"/>
        <end position="40"/>
    </location>
</feature>
<gene>
    <name evidence="2" type="ORF">NKI33_19210</name>
</gene>
<evidence type="ECO:0000313" key="3">
    <source>
        <dbReference type="Proteomes" id="UP001464387"/>
    </source>
</evidence>
<keyword evidence="1" id="KW-0812">Transmembrane</keyword>
<reference evidence="2 3" key="1">
    <citation type="journal article" date="2024" name="Proc. Natl. Acad. Sci. U.S.A.">
        <title>The evolutionary genomics of adaptation to stress in wild rhizobium bacteria.</title>
        <authorList>
            <person name="Kehlet-Delgado H."/>
            <person name="Montoya A.P."/>
            <person name="Jensen K.T."/>
            <person name="Wendlandt C.E."/>
            <person name="Dexheimer C."/>
            <person name="Roberts M."/>
            <person name="Torres Martinez L."/>
            <person name="Friesen M.L."/>
            <person name="Griffitts J.S."/>
            <person name="Porter S.S."/>
        </authorList>
    </citation>
    <scope>NUCLEOTIDE SEQUENCE [LARGE SCALE GENOMIC DNA]</scope>
    <source>
        <strain evidence="2 3">M0729</strain>
    </source>
</reference>
<feature type="transmembrane region" description="Helical" evidence="1">
    <location>
        <begin position="116"/>
        <end position="140"/>
    </location>
</feature>
<dbReference type="InterPro" id="IPR047730">
    <property type="entry name" value="ABZJ_00895-like"/>
</dbReference>
<accession>A0ABV1YIY4</accession>
<dbReference type="RefSeq" id="WP_023779487.1">
    <property type="nucleotide sequence ID" value="NZ_JAMYMY010000011.1"/>
</dbReference>
<feature type="transmembrane region" description="Helical" evidence="1">
    <location>
        <begin position="76"/>
        <end position="96"/>
    </location>
</feature>
<name>A0ABV1YIY4_9HYPH</name>
<keyword evidence="3" id="KW-1185">Reference proteome</keyword>
<dbReference type="EMBL" id="JAMYPJ010000028">
    <property type="protein sequence ID" value="MER8935097.1"/>
    <property type="molecule type" value="Genomic_DNA"/>
</dbReference>
<organism evidence="2 3">
    <name type="scientific">Mesorhizobium opportunistum</name>
    <dbReference type="NCBI Taxonomy" id="593909"/>
    <lineage>
        <taxon>Bacteria</taxon>
        <taxon>Pseudomonadati</taxon>
        <taxon>Pseudomonadota</taxon>
        <taxon>Alphaproteobacteria</taxon>
        <taxon>Hyphomicrobiales</taxon>
        <taxon>Phyllobacteriaceae</taxon>
        <taxon>Mesorhizobium</taxon>
    </lineage>
</organism>
<proteinExistence type="predicted"/>
<keyword evidence="1" id="KW-1133">Transmembrane helix</keyword>
<protein>
    <submittedName>
        <fullName evidence="2">ABZJ_00895 family protein</fullName>
    </submittedName>
</protein>
<sequence>MAYEKTDTVSIWPYVGIYMLVTFLVSLALIALAIIFPSFIALTGKNTYFGVNFASTLTAYSLFIRKHGRTFHRGEYWKTVVFSTIAIILFSMLFLLLSLADDATAAKLRGIPFGGWVAIMALATLFAFCLNAFGYSSWFGNRMLKANRKRQTQLDTKLFR</sequence>